<reference evidence="1" key="1">
    <citation type="submission" date="2024-12" db="EMBL/GenBank/DDBJ databases">
        <authorList>
            <person name="Wu N."/>
        </authorList>
    </citation>
    <scope>NUCLEOTIDE SEQUENCE</scope>
    <source>
        <strain evidence="1">P15</strain>
    </source>
</reference>
<proteinExistence type="predicted"/>
<evidence type="ECO:0000313" key="2">
    <source>
        <dbReference type="Proteomes" id="UP001631969"/>
    </source>
</evidence>
<gene>
    <name evidence="1" type="primary">aac(6')</name>
    <name evidence="1" type="ORF">ACI1P1_04295</name>
</gene>
<name>A0ACC7NS41_9BACL</name>
<keyword evidence="1" id="KW-0012">Acyltransferase</keyword>
<dbReference type="EMBL" id="JBJURJ010000002">
    <property type="protein sequence ID" value="MFM9327516.1"/>
    <property type="molecule type" value="Genomic_DNA"/>
</dbReference>
<sequence length="145" mass="16150">MEIVQADLSNLGLWVGLASRLFAGHSAGELETEYADFLATGKETGFLCMQDGQAVGFMNISVRQDYVNGTDSSPVAFLEAIYVLPEWRRRGVARQLIARAEQFARDKGLAQLASDCLQDNTLSQAFHHNSGFRETERVIYFVKDI</sequence>
<evidence type="ECO:0000313" key="1">
    <source>
        <dbReference type="EMBL" id="MFM9327516.1"/>
    </source>
</evidence>
<organism evidence="1 2">
    <name type="scientific">Paenibacillus mesotrionivorans</name>
    <dbReference type="NCBI Taxonomy" id="3160968"/>
    <lineage>
        <taxon>Bacteria</taxon>
        <taxon>Bacillati</taxon>
        <taxon>Bacillota</taxon>
        <taxon>Bacilli</taxon>
        <taxon>Bacillales</taxon>
        <taxon>Paenibacillaceae</taxon>
        <taxon>Paenibacillus</taxon>
    </lineage>
</organism>
<protein>
    <submittedName>
        <fullName evidence="1">Aminoglycoside 6'-N-acetyltransferase</fullName>
        <ecNumber evidence="1">2.3.1.82</ecNumber>
    </submittedName>
</protein>
<dbReference type="EC" id="2.3.1.82" evidence="1"/>
<keyword evidence="1" id="KW-0808">Transferase</keyword>
<comment type="caution">
    <text evidence="1">The sequence shown here is derived from an EMBL/GenBank/DDBJ whole genome shotgun (WGS) entry which is preliminary data.</text>
</comment>
<accession>A0ACC7NS41</accession>
<keyword evidence="2" id="KW-1185">Reference proteome</keyword>
<dbReference type="Proteomes" id="UP001631969">
    <property type="component" value="Unassembled WGS sequence"/>
</dbReference>